<dbReference type="KEGG" id="gtr:GLOTRDRAFT_9475"/>
<dbReference type="InterPro" id="IPR038491">
    <property type="entry name" value="Velvet_dom_sf"/>
</dbReference>
<dbReference type="OMA" id="VQHPVKT"/>
<feature type="non-terminal residue" evidence="6">
    <location>
        <position position="1"/>
    </location>
</feature>
<evidence type="ECO:0000256" key="4">
    <source>
        <dbReference type="ARBA" id="ARBA00023242"/>
    </source>
</evidence>
<dbReference type="EMBL" id="KB469300">
    <property type="protein sequence ID" value="EPQ56399.1"/>
    <property type="molecule type" value="Genomic_DNA"/>
</dbReference>
<dbReference type="OrthoDB" id="3056235at2759"/>
<keyword evidence="2" id="KW-0805">Transcription regulation</keyword>
<dbReference type="RefSeq" id="XP_007864744.1">
    <property type="nucleotide sequence ID" value="XM_007866553.1"/>
</dbReference>
<reference evidence="6 7" key="1">
    <citation type="journal article" date="2012" name="Science">
        <title>The Paleozoic origin of enzymatic lignin decomposition reconstructed from 31 fungal genomes.</title>
        <authorList>
            <person name="Floudas D."/>
            <person name="Binder M."/>
            <person name="Riley R."/>
            <person name="Barry K."/>
            <person name="Blanchette R.A."/>
            <person name="Henrissat B."/>
            <person name="Martinez A.T."/>
            <person name="Otillar R."/>
            <person name="Spatafora J.W."/>
            <person name="Yadav J.S."/>
            <person name="Aerts A."/>
            <person name="Benoit I."/>
            <person name="Boyd A."/>
            <person name="Carlson A."/>
            <person name="Copeland A."/>
            <person name="Coutinho P.M."/>
            <person name="de Vries R.P."/>
            <person name="Ferreira P."/>
            <person name="Findley K."/>
            <person name="Foster B."/>
            <person name="Gaskell J."/>
            <person name="Glotzer D."/>
            <person name="Gorecki P."/>
            <person name="Heitman J."/>
            <person name="Hesse C."/>
            <person name="Hori C."/>
            <person name="Igarashi K."/>
            <person name="Jurgens J.A."/>
            <person name="Kallen N."/>
            <person name="Kersten P."/>
            <person name="Kohler A."/>
            <person name="Kuees U."/>
            <person name="Kumar T.K.A."/>
            <person name="Kuo A."/>
            <person name="LaButti K."/>
            <person name="Larrondo L.F."/>
            <person name="Lindquist E."/>
            <person name="Ling A."/>
            <person name="Lombard V."/>
            <person name="Lucas S."/>
            <person name="Lundell T."/>
            <person name="Martin R."/>
            <person name="McLaughlin D.J."/>
            <person name="Morgenstern I."/>
            <person name="Morin E."/>
            <person name="Murat C."/>
            <person name="Nagy L.G."/>
            <person name="Nolan M."/>
            <person name="Ohm R.A."/>
            <person name="Patyshakuliyeva A."/>
            <person name="Rokas A."/>
            <person name="Ruiz-Duenas F.J."/>
            <person name="Sabat G."/>
            <person name="Salamov A."/>
            <person name="Samejima M."/>
            <person name="Schmutz J."/>
            <person name="Slot J.C."/>
            <person name="St John F."/>
            <person name="Stenlid J."/>
            <person name="Sun H."/>
            <person name="Sun S."/>
            <person name="Syed K."/>
            <person name="Tsang A."/>
            <person name="Wiebenga A."/>
            <person name="Young D."/>
            <person name="Pisabarro A."/>
            <person name="Eastwood D.C."/>
            <person name="Martin F."/>
            <person name="Cullen D."/>
            <person name="Grigoriev I.V."/>
            <person name="Hibbett D.S."/>
        </authorList>
    </citation>
    <scope>NUCLEOTIDE SEQUENCE [LARGE SCALE GENOMIC DNA]</scope>
    <source>
        <strain evidence="6 7">ATCC 11539</strain>
    </source>
</reference>
<feature type="non-terminal residue" evidence="6">
    <location>
        <position position="129"/>
    </location>
</feature>
<dbReference type="GO" id="GO:0005634">
    <property type="term" value="C:nucleus"/>
    <property type="evidence" value="ECO:0007669"/>
    <property type="project" value="UniProtKB-SubCell"/>
</dbReference>
<dbReference type="InterPro" id="IPR037525">
    <property type="entry name" value="Velvet_dom"/>
</dbReference>
<evidence type="ECO:0000256" key="3">
    <source>
        <dbReference type="ARBA" id="ARBA00023163"/>
    </source>
</evidence>
<keyword evidence="3" id="KW-0804">Transcription</keyword>
<dbReference type="GeneID" id="19309636"/>
<evidence type="ECO:0000256" key="1">
    <source>
        <dbReference type="ARBA" id="ARBA00004123"/>
    </source>
</evidence>
<dbReference type="InterPro" id="IPR021740">
    <property type="entry name" value="Velvet"/>
</dbReference>
<keyword evidence="7" id="KW-1185">Reference proteome</keyword>
<gene>
    <name evidence="6" type="ORF">GLOTRDRAFT_9475</name>
</gene>
<evidence type="ECO:0000259" key="5">
    <source>
        <dbReference type="PROSITE" id="PS51821"/>
    </source>
</evidence>
<accession>S7RTD5</accession>
<keyword evidence="4" id="KW-0539">Nucleus</keyword>
<evidence type="ECO:0000313" key="7">
    <source>
        <dbReference type="Proteomes" id="UP000030669"/>
    </source>
</evidence>
<name>S7RTD5_GLOTA</name>
<dbReference type="PANTHER" id="PTHR33572:SF15">
    <property type="entry name" value="VELVET DOMAIN-CONTAINING PROTEIN"/>
    <property type="match status" value="1"/>
</dbReference>
<dbReference type="HOGENOM" id="CLU_1922062_0_0_1"/>
<dbReference type="Pfam" id="PF11754">
    <property type="entry name" value="Velvet"/>
    <property type="match status" value="2"/>
</dbReference>
<sequence>SYRLEVVQQPERAAEFTHRPLSRLPVAPPPIVQLHIRDQAGNPVNEDMELPFLVAHLTLLSEDGKTAVDSVPPPDGEGPSLRLLNGTLVSSPHYLRNLQGKRGIYFLFPDVSIRWRGRYCLAVLLVRLS</sequence>
<dbReference type="PANTHER" id="PTHR33572">
    <property type="entry name" value="SPORE DEVELOPMENT REGULATOR VOSA"/>
    <property type="match status" value="1"/>
</dbReference>
<comment type="subcellular location">
    <subcellularLocation>
        <location evidence="1">Nucleus</location>
    </subcellularLocation>
</comment>
<evidence type="ECO:0000256" key="2">
    <source>
        <dbReference type="ARBA" id="ARBA00023015"/>
    </source>
</evidence>
<dbReference type="AlphaFoldDB" id="S7RTD5"/>
<dbReference type="PROSITE" id="PS51821">
    <property type="entry name" value="VELVET"/>
    <property type="match status" value="1"/>
</dbReference>
<evidence type="ECO:0000313" key="6">
    <source>
        <dbReference type="EMBL" id="EPQ56399.1"/>
    </source>
</evidence>
<dbReference type="Gene3D" id="2.60.40.3960">
    <property type="entry name" value="Velvet domain"/>
    <property type="match status" value="1"/>
</dbReference>
<organism evidence="6 7">
    <name type="scientific">Gloeophyllum trabeum (strain ATCC 11539 / FP-39264 / Madison 617)</name>
    <name type="common">Brown rot fungus</name>
    <dbReference type="NCBI Taxonomy" id="670483"/>
    <lineage>
        <taxon>Eukaryota</taxon>
        <taxon>Fungi</taxon>
        <taxon>Dikarya</taxon>
        <taxon>Basidiomycota</taxon>
        <taxon>Agaricomycotina</taxon>
        <taxon>Agaricomycetes</taxon>
        <taxon>Gloeophyllales</taxon>
        <taxon>Gloeophyllaceae</taxon>
        <taxon>Gloeophyllum</taxon>
    </lineage>
</organism>
<protein>
    <recommendedName>
        <fullName evidence="5">Velvet domain-containing protein</fullName>
    </recommendedName>
</protein>
<dbReference type="eggNOG" id="ENOG502SD4K">
    <property type="taxonomic scope" value="Eukaryota"/>
</dbReference>
<feature type="domain" description="Velvet" evidence="5">
    <location>
        <begin position="1"/>
        <end position="129"/>
    </location>
</feature>
<proteinExistence type="predicted"/>
<dbReference type="Proteomes" id="UP000030669">
    <property type="component" value="Unassembled WGS sequence"/>
</dbReference>